<evidence type="ECO:0000313" key="2">
    <source>
        <dbReference type="Proteomes" id="UP001629246"/>
    </source>
</evidence>
<sequence length="219" mass="24521">MNIPSAFSSPDFSSAQTGGRPAAHFERLYAESADPWHAVDSWYEQRKRAILLALLPKPHFSHICEPGCGNGELTLELARRCERLTASDFCDQAVQIAREKSAALAHVEILQQSVPEQWWSGAVEHPQFDLIVLSEFCYYLTADQTTLLAAKLMDSLSPQGYLLACHWKRPFDDRLQETDAIHAALGQAPGLRQEARYEDADFVLDLWMRAPLPAAARPS</sequence>
<keyword evidence="1" id="KW-0808">Transferase</keyword>
<reference evidence="1 2" key="1">
    <citation type="journal article" date="2024" name="Chem. Sci.">
        <title>Discovery of megapolipeptins by genome mining of a Burkholderiales bacteria collection.</title>
        <authorList>
            <person name="Paulo B.S."/>
            <person name="Recchia M.J.J."/>
            <person name="Lee S."/>
            <person name="Fergusson C.H."/>
            <person name="Romanowski S.B."/>
            <person name="Hernandez A."/>
            <person name="Krull N."/>
            <person name="Liu D.Y."/>
            <person name="Cavanagh H."/>
            <person name="Bos A."/>
            <person name="Gray C.A."/>
            <person name="Murphy B.T."/>
            <person name="Linington R.G."/>
            <person name="Eustaquio A.S."/>
        </authorList>
    </citation>
    <scope>NUCLEOTIDE SEQUENCE [LARGE SCALE GENOMIC DNA]</scope>
    <source>
        <strain evidence="1 2">RL21-008-BIB-A</strain>
    </source>
</reference>
<protein>
    <submittedName>
        <fullName evidence="1">SAM-dependent methyltransferase</fullName>
    </submittedName>
</protein>
<keyword evidence="2" id="KW-1185">Reference proteome</keyword>
<comment type="caution">
    <text evidence="1">The sequence shown here is derived from an EMBL/GenBank/DDBJ whole genome shotgun (WGS) entry which is preliminary data.</text>
</comment>
<gene>
    <name evidence="1" type="ORF">PQR62_18730</name>
</gene>
<accession>A0ABW9ABT8</accession>
<dbReference type="CDD" id="cd02440">
    <property type="entry name" value="AdoMet_MTases"/>
    <property type="match status" value="1"/>
</dbReference>
<dbReference type="Proteomes" id="UP001629246">
    <property type="component" value="Unassembled WGS sequence"/>
</dbReference>
<name>A0ABW9ABT8_9BURK</name>
<dbReference type="SUPFAM" id="SSF53335">
    <property type="entry name" value="S-adenosyl-L-methionine-dependent methyltransferases"/>
    <property type="match status" value="1"/>
</dbReference>
<evidence type="ECO:0000313" key="1">
    <source>
        <dbReference type="EMBL" id="MFL9926318.1"/>
    </source>
</evidence>
<keyword evidence="1" id="KW-0489">Methyltransferase</keyword>
<dbReference type="InterPro" id="IPR029063">
    <property type="entry name" value="SAM-dependent_MTases_sf"/>
</dbReference>
<dbReference type="Gene3D" id="3.40.50.150">
    <property type="entry name" value="Vaccinia Virus protein VP39"/>
    <property type="match status" value="1"/>
</dbReference>
<dbReference type="InterPro" id="IPR008715">
    <property type="entry name" value="SAM-MeTfrase_NodS-like"/>
</dbReference>
<dbReference type="RefSeq" id="WP_408159526.1">
    <property type="nucleotide sequence ID" value="NZ_JAQQFM010000008.1"/>
</dbReference>
<organism evidence="1 2">
    <name type="scientific">Herbaspirillum lusitanum</name>
    <dbReference type="NCBI Taxonomy" id="213312"/>
    <lineage>
        <taxon>Bacteria</taxon>
        <taxon>Pseudomonadati</taxon>
        <taxon>Pseudomonadota</taxon>
        <taxon>Betaproteobacteria</taxon>
        <taxon>Burkholderiales</taxon>
        <taxon>Oxalobacteraceae</taxon>
        <taxon>Herbaspirillum</taxon>
    </lineage>
</organism>
<dbReference type="Pfam" id="PF05401">
    <property type="entry name" value="NodS"/>
    <property type="match status" value="1"/>
</dbReference>
<dbReference type="EMBL" id="JAQQFM010000008">
    <property type="protein sequence ID" value="MFL9926318.1"/>
    <property type="molecule type" value="Genomic_DNA"/>
</dbReference>
<dbReference type="GO" id="GO:0008168">
    <property type="term" value="F:methyltransferase activity"/>
    <property type="evidence" value="ECO:0007669"/>
    <property type="project" value="UniProtKB-KW"/>
</dbReference>
<dbReference type="GO" id="GO:0032259">
    <property type="term" value="P:methylation"/>
    <property type="evidence" value="ECO:0007669"/>
    <property type="project" value="UniProtKB-KW"/>
</dbReference>
<proteinExistence type="predicted"/>